<reference evidence="7 8" key="1">
    <citation type="submission" date="2017-01" db="EMBL/GenBank/DDBJ databases">
        <authorList>
            <person name="Mah S.A."/>
            <person name="Swanson W.J."/>
            <person name="Moy G.W."/>
            <person name="Vacquier V.D."/>
        </authorList>
    </citation>
    <scope>NUCLEOTIDE SEQUENCE [LARGE SCALE GENOMIC DNA]</scope>
    <source>
        <strain evidence="7 8">NIO-1016</strain>
    </source>
</reference>
<evidence type="ECO:0000256" key="4">
    <source>
        <dbReference type="ARBA" id="ARBA00022840"/>
    </source>
</evidence>
<dbReference type="GO" id="GO:0016887">
    <property type="term" value="F:ATP hydrolysis activity"/>
    <property type="evidence" value="ECO:0007669"/>
    <property type="project" value="InterPro"/>
</dbReference>
<name>A0A1N7BQD8_9BACI</name>
<dbReference type="PANTHER" id="PTHR42711">
    <property type="entry name" value="ABC TRANSPORTER ATP-BINDING PROTEIN"/>
    <property type="match status" value="1"/>
</dbReference>
<evidence type="ECO:0000313" key="7">
    <source>
        <dbReference type="EMBL" id="SIR53394.1"/>
    </source>
</evidence>
<dbReference type="InterPro" id="IPR017871">
    <property type="entry name" value="ABC_transporter-like_CS"/>
</dbReference>
<organism evidence="7 8">
    <name type="scientific">Domibacillus enclensis</name>
    <dbReference type="NCBI Taxonomy" id="1017273"/>
    <lineage>
        <taxon>Bacteria</taxon>
        <taxon>Bacillati</taxon>
        <taxon>Bacillota</taxon>
        <taxon>Bacilli</taxon>
        <taxon>Bacillales</taxon>
        <taxon>Bacillaceae</taxon>
        <taxon>Domibacillus</taxon>
    </lineage>
</organism>
<gene>
    <name evidence="6" type="ORF">B1B05_16570</name>
    <name evidence="7" type="ORF">SAMN05443094_11021</name>
</gene>
<feature type="domain" description="ABC transporter" evidence="5">
    <location>
        <begin position="4"/>
        <end position="229"/>
    </location>
</feature>
<dbReference type="RefSeq" id="WP_045849415.1">
    <property type="nucleotide sequence ID" value="NZ_FTLX01000010.1"/>
</dbReference>
<dbReference type="PROSITE" id="PS50893">
    <property type="entry name" value="ABC_TRANSPORTER_2"/>
    <property type="match status" value="1"/>
</dbReference>
<evidence type="ECO:0000313" key="8">
    <source>
        <dbReference type="Proteomes" id="UP000186385"/>
    </source>
</evidence>
<dbReference type="CDD" id="cd03230">
    <property type="entry name" value="ABC_DR_subfamily_A"/>
    <property type="match status" value="1"/>
</dbReference>
<evidence type="ECO:0000313" key="6">
    <source>
        <dbReference type="EMBL" id="OXS74505.1"/>
    </source>
</evidence>
<keyword evidence="3" id="KW-0547">Nucleotide-binding</keyword>
<protein>
    <submittedName>
        <fullName evidence="6">ABC transporter</fullName>
    </submittedName>
    <submittedName>
        <fullName evidence="7">ABC-2 type transport system ATP-binding protein</fullName>
    </submittedName>
</protein>
<dbReference type="Proteomes" id="UP000215545">
    <property type="component" value="Unassembled WGS sequence"/>
</dbReference>
<dbReference type="AlphaFoldDB" id="A0A1N7BQD8"/>
<dbReference type="SMART" id="SM00382">
    <property type="entry name" value="AAA"/>
    <property type="match status" value="1"/>
</dbReference>
<dbReference type="PROSITE" id="PS00211">
    <property type="entry name" value="ABC_TRANSPORTER_1"/>
    <property type="match status" value="1"/>
</dbReference>
<dbReference type="Pfam" id="PF00005">
    <property type="entry name" value="ABC_tran"/>
    <property type="match status" value="1"/>
</dbReference>
<dbReference type="GO" id="GO:0005524">
    <property type="term" value="F:ATP binding"/>
    <property type="evidence" value="ECO:0007669"/>
    <property type="project" value="UniProtKB-KW"/>
</dbReference>
<accession>A0A1N7BQD8</accession>
<comment type="similarity">
    <text evidence="1">Belongs to the ABC transporter superfamily.</text>
</comment>
<evidence type="ECO:0000256" key="1">
    <source>
        <dbReference type="ARBA" id="ARBA00005417"/>
    </source>
</evidence>
<dbReference type="InterPro" id="IPR027417">
    <property type="entry name" value="P-loop_NTPase"/>
</dbReference>
<reference evidence="9" key="2">
    <citation type="submission" date="2017-03" db="EMBL/GenBank/DDBJ databases">
        <title>Bacillus sp. V-88(T) DSM27956, whole genome shotgun sequencing project.</title>
        <authorList>
            <person name="Dastager S.G."/>
            <person name="Neurgaonkar P.S."/>
            <person name="Dharne M.S."/>
        </authorList>
    </citation>
    <scope>NUCLEOTIDE SEQUENCE [LARGE SCALE GENOMIC DNA]</scope>
    <source>
        <strain evidence="9">DSM 25145</strain>
    </source>
</reference>
<evidence type="ECO:0000256" key="2">
    <source>
        <dbReference type="ARBA" id="ARBA00022448"/>
    </source>
</evidence>
<evidence type="ECO:0000259" key="5">
    <source>
        <dbReference type="PROSITE" id="PS50893"/>
    </source>
</evidence>
<evidence type="ECO:0000256" key="3">
    <source>
        <dbReference type="ARBA" id="ARBA00022741"/>
    </source>
</evidence>
<keyword evidence="2" id="KW-0813">Transport</keyword>
<dbReference type="EMBL" id="FTLX01000010">
    <property type="protein sequence ID" value="SIR53394.1"/>
    <property type="molecule type" value="Genomic_DNA"/>
</dbReference>
<dbReference type="Gene3D" id="3.40.50.300">
    <property type="entry name" value="P-loop containing nucleotide triphosphate hydrolases"/>
    <property type="match status" value="1"/>
</dbReference>
<dbReference type="InterPro" id="IPR003439">
    <property type="entry name" value="ABC_transporter-like_ATP-bd"/>
</dbReference>
<proteinExistence type="inferred from homology"/>
<dbReference type="PANTHER" id="PTHR42711:SF5">
    <property type="entry name" value="ABC TRANSPORTER ATP-BINDING PROTEIN NATA"/>
    <property type="match status" value="1"/>
</dbReference>
<dbReference type="STRING" id="1017273.SAMN05443094_11021"/>
<dbReference type="OrthoDB" id="9804819at2"/>
<dbReference type="InterPro" id="IPR050763">
    <property type="entry name" value="ABC_transporter_ATP-binding"/>
</dbReference>
<sequence>MAMIELDRLTKFYGKNRGIENISFSVEEGEIFGFIGPNGAGKSTAIRTLLNFIYPTSGTARIMGMDAVKESTRIRKMTGYLPSEVHYYDEMKVKDLLSYSAGFYRKDCKRRASYLAERLELDITRKIEDLSFGNRKKVGIVQALLHDPRILILDEPTSGLDPLMQHVFFELLREAREKGATIFFSSHYLSEVQKLCDRVAIIKEGKLIKVENMEEVRRNQFKNVSLFFHETQPNAIHIEGMLQDEKIPHGVRFLYNGSSKQLLEQLKNVPFDDVLIEEPTLEEVFIHYYEKGGDEA</sequence>
<keyword evidence="4 7" id="KW-0067">ATP-binding</keyword>
<dbReference type="EMBL" id="MWSK01000010">
    <property type="protein sequence ID" value="OXS74505.1"/>
    <property type="molecule type" value="Genomic_DNA"/>
</dbReference>
<dbReference type="Proteomes" id="UP000186385">
    <property type="component" value="Unassembled WGS sequence"/>
</dbReference>
<keyword evidence="9" id="KW-1185">Reference proteome</keyword>
<reference evidence="6" key="3">
    <citation type="submission" date="2017-03" db="EMBL/GenBank/DDBJ databases">
        <authorList>
            <person name="Dastager S.G."/>
            <person name="Neurgaonkar P.S."/>
            <person name="Dharne M.S."/>
        </authorList>
    </citation>
    <scope>NUCLEOTIDE SEQUENCE</scope>
    <source>
        <strain evidence="6">DSM 25145</strain>
    </source>
</reference>
<evidence type="ECO:0000313" key="9">
    <source>
        <dbReference type="Proteomes" id="UP000215545"/>
    </source>
</evidence>
<dbReference type="InterPro" id="IPR003593">
    <property type="entry name" value="AAA+_ATPase"/>
</dbReference>
<dbReference type="SUPFAM" id="SSF52540">
    <property type="entry name" value="P-loop containing nucleoside triphosphate hydrolases"/>
    <property type="match status" value="1"/>
</dbReference>